<evidence type="ECO:0000313" key="1">
    <source>
        <dbReference type="EMBL" id="JAD89355.1"/>
    </source>
</evidence>
<reference evidence="1" key="1">
    <citation type="submission" date="2014-09" db="EMBL/GenBank/DDBJ databases">
        <authorList>
            <person name="Magalhaes I.L.F."/>
            <person name="Oliveira U."/>
            <person name="Santos F.R."/>
            <person name="Vidigal T.H.D.A."/>
            <person name="Brescovit A.D."/>
            <person name="Santos A.J."/>
        </authorList>
    </citation>
    <scope>NUCLEOTIDE SEQUENCE</scope>
    <source>
        <tissue evidence="1">Shoot tissue taken approximately 20 cm above the soil surface</tissue>
    </source>
</reference>
<protein>
    <submittedName>
        <fullName evidence="1">Uncharacterized protein</fullName>
    </submittedName>
</protein>
<name>A0A0A9DUL2_ARUDO</name>
<dbReference type="EMBL" id="GBRH01208540">
    <property type="protein sequence ID" value="JAD89355.1"/>
    <property type="molecule type" value="Transcribed_RNA"/>
</dbReference>
<sequence length="37" mass="4072">MLSSIDCWSGTELSINLRPYFARGYGTFQTKTSSPVG</sequence>
<dbReference type="AlphaFoldDB" id="A0A0A9DUL2"/>
<organism evidence="1">
    <name type="scientific">Arundo donax</name>
    <name type="common">Giant reed</name>
    <name type="synonym">Donax arundinaceus</name>
    <dbReference type="NCBI Taxonomy" id="35708"/>
    <lineage>
        <taxon>Eukaryota</taxon>
        <taxon>Viridiplantae</taxon>
        <taxon>Streptophyta</taxon>
        <taxon>Embryophyta</taxon>
        <taxon>Tracheophyta</taxon>
        <taxon>Spermatophyta</taxon>
        <taxon>Magnoliopsida</taxon>
        <taxon>Liliopsida</taxon>
        <taxon>Poales</taxon>
        <taxon>Poaceae</taxon>
        <taxon>PACMAD clade</taxon>
        <taxon>Arundinoideae</taxon>
        <taxon>Arundineae</taxon>
        <taxon>Arundo</taxon>
    </lineage>
</organism>
<accession>A0A0A9DUL2</accession>
<proteinExistence type="predicted"/>
<reference evidence="1" key="2">
    <citation type="journal article" date="2015" name="Data Brief">
        <title>Shoot transcriptome of the giant reed, Arundo donax.</title>
        <authorList>
            <person name="Barrero R.A."/>
            <person name="Guerrero F.D."/>
            <person name="Moolhuijzen P."/>
            <person name="Goolsby J.A."/>
            <person name="Tidwell J."/>
            <person name="Bellgard S.E."/>
            <person name="Bellgard M.I."/>
        </authorList>
    </citation>
    <scope>NUCLEOTIDE SEQUENCE</scope>
    <source>
        <tissue evidence="1">Shoot tissue taken approximately 20 cm above the soil surface</tissue>
    </source>
</reference>